<dbReference type="PROSITE" id="PS50043">
    <property type="entry name" value="HTH_LUXR_2"/>
    <property type="match status" value="1"/>
</dbReference>
<dbReference type="SMART" id="SM00421">
    <property type="entry name" value="HTH_LUXR"/>
    <property type="match status" value="1"/>
</dbReference>
<dbReference type="GO" id="GO:0004016">
    <property type="term" value="F:adenylate cyclase activity"/>
    <property type="evidence" value="ECO:0007669"/>
    <property type="project" value="TreeGrafter"/>
</dbReference>
<evidence type="ECO:0000313" key="5">
    <source>
        <dbReference type="Proteomes" id="UP000249341"/>
    </source>
</evidence>
<dbReference type="Pfam" id="PF13191">
    <property type="entry name" value="AAA_16"/>
    <property type="match status" value="1"/>
</dbReference>
<dbReference type="EMBL" id="QLMJ01000005">
    <property type="protein sequence ID" value="RAK38359.1"/>
    <property type="molecule type" value="Genomic_DNA"/>
</dbReference>
<sequence>MGTPLVARVAEVVALDRLRADAAAGTGGIALLTGEAGIGKTAVVEEAVARAAAAGATVLTGRADPDQGAPAFWPWLRLLDSDVPGLTPNLLNTGDNNGTGGSGEDPVAARFRVMQDTLRALRSAASVTDGGLVCVLEDLHWADPGSLALLGLVCREVGGTRLLVIATARTLDVELPGAESLTLTPWDPATVATYLAQRAGSPVHASWPAVVHRLGGGNPLYTRELTRLLTATDRLRHPAGAVDLPDGLLRLVGLRIAALTPPARELLGLAAALGTDIDVPTLGRIAAKPVEPLLAEAIGAGILVEDPWAPARLRFAHELVREARYAGLSRAERIAAHTRIAEEFTAAGARAGETARHRVRAAVDEASRRTAKEACEAAARATTRQLDHRAAATWLGQALDLFPDDPWLRLARAEAACLDGRLAVAVADCDAAMAVAEAARRPDLGAAAALTVRGFGGPVASSLLRLCERALALFGVPSGPEFDLDLGLVPARLVAQYAILLVETGGHARAEPLSRQAMALAEAGGDAGAMAAAVHARHEVLDLATDAEEILDLARRSLRLANGGGPVDAELWGRLWRLDALLTIGDLTGYDAETAALAALAERLGRPVVRWHLLRARAARMLLAGRPDAAGALADEALALAGTFDGQPGPELHAAFHASLGPFTGRVPRWPGGLPGALATLGAEPVAVAQIARLAMLDGDRDTAGAACRILRDVLPGLPPDSRRGFVLLSAGEAAVWLDQVDVAAAVYELTLPIAGRYLNTMTACHGSVDRPLGMMAALLGDRQAAERHFRSAIAMEERIGAAPFVAQAQLAYASICDGRPAQVLASEALATARRLGLGPIAVAAAALSRDDLTGREREIAQLAAEGMANREIAARLHISERTVETHVRNALAKLGATNRTQLAARLRAGNQYQH</sequence>
<dbReference type="CDD" id="cd06170">
    <property type="entry name" value="LuxR_C_like"/>
    <property type="match status" value="1"/>
</dbReference>
<evidence type="ECO:0000313" key="4">
    <source>
        <dbReference type="EMBL" id="RAK38359.1"/>
    </source>
</evidence>
<dbReference type="PRINTS" id="PR00038">
    <property type="entry name" value="HTHLUXR"/>
</dbReference>
<accession>A0A327ZEW3</accession>
<evidence type="ECO:0000259" key="3">
    <source>
        <dbReference type="PROSITE" id="PS50043"/>
    </source>
</evidence>
<dbReference type="InterPro" id="IPR011990">
    <property type="entry name" value="TPR-like_helical_dom_sf"/>
</dbReference>
<dbReference type="PANTHER" id="PTHR16305:SF35">
    <property type="entry name" value="TRANSCRIPTIONAL ACTIVATOR DOMAIN"/>
    <property type="match status" value="1"/>
</dbReference>
<dbReference type="Gene3D" id="1.25.40.10">
    <property type="entry name" value="Tetratricopeptide repeat domain"/>
    <property type="match status" value="1"/>
</dbReference>
<dbReference type="GO" id="GO:0005737">
    <property type="term" value="C:cytoplasm"/>
    <property type="evidence" value="ECO:0007669"/>
    <property type="project" value="TreeGrafter"/>
</dbReference>
<protein>
    <submittedName>
        <fullName evidence="4">Regulatory LuxR family protein</fullName>
    </submittedName>
</protein>
<proteinExistence type="predicted"/>
<dbReference type="InterPro" id="IPR036388">
    <property type="entry name" value="WH-like_DNA-bd_sf"/>
</dbReference>
<dbReference type="GO" id="GO:0006355">
    <property type="term" value="P:regulation of DNA-templated transcription"/>
    <property type="evidence" value="ECO:0007669"/>
    <property type="project" value="InterPro"/>
</dbReference>
<dbReference type="RefSeq" id="WP_111649450.1">
    <property type="nucleotide sequence ID" value="NZ_JACHWI010000002.1"/>
</dbReference>
<dbReference type="SUPFAM" id="SSF52540">
    <property type="entry name" value="P-loop containing nucleoside triphosphate hydrolases"/>
    <property type="match status" value="1"/>
</dbReference>
<name>A0A327ZEW3_9ACTN</name>
<dbReference type="AlphaFoldDB" id="A0A327ZEW3"/>
<dbReference type="GO" id="GO:0003677">
    <property type="term" value="F:DNA binding"/>
    <property type="evidence" value="ECO:0007669"/>
    <property type="project" value="InterPro"/>
</dbReference>
<comment type="caution">
    <text evidence="4">The sequence shown here is derived from an EMBL/GenBank/DDBJ whole genome shotgun (WGS) entry which is preliminary data.</text>
</comment>
<gene>
    <name evidence="4" type="ORF">B0I29_105307</name>
</gene>
<dbReference type="InterPro" id="IPR000792">
    <property type="entry name" value="Tscrpt_reg_LuxR_C"/>
</dbReference>
<keyword evidence="5" id="KW-1185">Reference proteome</keyword>
<evidence type="ECO:0000256" key="2">
    <source>
        <dbReference type="ARBA" id="ARBA00022840"/>
    </source>
</evidence>
<dbReference type="InterPro" id="IPR027417">
    <property type="entry name" value="P-loop_NTPase"/>
</dbReference>
<reference evidence="4 5" key="1">
    <citation type="submission" date="2018-06" db="EMBL/GenBank/DDBJ databases">
        <title>Genomic Encyclopedia of Type Strains, Phase III (KMG-III): the genomes of soil and plant-associated and newly described type strains.</title>
        <authorList>
            <person name="Whitman W."/>
        </authorList>
    </citation>
    <scope>NUCLEOTIDE SEQUENCE [LARGE SCALE GENOMIC DNA]</scope>
    <source>
        <strain evidence="4 5">CGMCC 4.7090</strain>
    </source>
</reference>
<dbReference type="SUPFAM" id="SSF46894">
    <property type="entry name" value="C-terminal effector domain of the bipartite response regulators"/>
    <property type="match status" value="1"/>
</dbReference>
<dbReference type="PROSITE" id="PS00622">
    <property type="entry name" value="HTH_LUXR_1"/>
    <property type="match status" value="1"/>
</dbReference>
<keyword evidence="1" id="KW-0547">Nucleotide-binding</keyword>
<dbReference type="Pfam" id="PF00196">
    <property type="entry name" value="GerE"/>
    <property type="match status" value="1"/>
</dbReference>
<dbReference type="SUPFAM" id="SSF48452">
    <property type="entry name" value="TPR-like"/>
    <property type="match status" value="1"/>
</dbReference>
<dbReference type="Proteomes" id="UP000249341">
    <property type="component" value="Unassembled WGS sequence"/>
</dbReference>
<dbReference type="PANTHER" id="PTHR16305">
    <property type="entry name" value="TESTICULAR SOLUBLE ADENYLYL CYCLASE"/>
    <property type="match status" value="1"/>
</dbReference>
<organism evidence="4 5">
    <name type="scientific">Actinoplanes lutulentus</name>
    <dbReference type="NCBI Taxonomy" id="1287878"/>
    <lineage>
        <taxon>Bacteria</taxon>
        <taxon>Bacillati</taxon>
        <taxon>Actinomycetota</taxon>
        <taxon>Actinomycetes</taxon>
        <taxon>Micromonosporales</taxon>
        <taxon>Micromonosporaceae</taxon>
        <taxon>Actinoplanes</taxon>
    </lineage>
</organism>
<dbReference type="InterPro" id="IPR041664">
    <property type="entry name" value="AAA_16"/>
</dbReference>
<dbReference type="OrthoDB" id="3543649at2"/>
<keyword evidence="2" id="KW-0067">ATP-binding</keyword>
<feature type="domain" description="HTH luxR-type" evidence="3">
    <location>
        <begin position="846"/>
        <end position="911"/>
    </location>
</feature>
<evidence type="ECO:0000256" key="1">
    <source>
        <dbReference type="ARBA" id="ARBA00022741"/>
    </source>
</evidence>
<dbReference type="GO" id="GO:0005524">
    <property type="term" value="F:ATP binding"/>
    <property type="evidence" value="ECO:0007669"/>
    <property type="project" value="UniProtKB-KW"/>
</dbReference>
<dbReference type="InterPro" id="IPR016032">
    <property type="entry name" value="Sig_transdc_resp-reg_C-effctor"/>
</dbReference>
<dbReference type="Gene3D" id="1.10.10.10">
    <property type="entry name" value="Winged helix-like DNA-binding domain superfamily/Winged helix DNA-binding domain"/>
    <property type="match status" value="1"/>
</dbReference>